<dbReference type="PANTHER" id="PTHR41259">
    <property type="entry name" value="DOUBLE-STRAND BREAK REPAIR RAD50 ATPASE, PUTATIVE-RELATED"/>
    <property type="match status" value="1"/>
</dbReference>
<keyword evidence="5" id="KW-1185">Reference proteome</keyword>
<feature type="coiled-coil region" evidence="1">
    <location>
        <begin position="269"/>
        <end position="306"/>
    </location>
</feature>
<dbReference type="RefSeq" id="WP_168051517.1">
    <property type="nucleotide sequence ID" value="NZ_JAATJR010000005.1"/>
</dbReference>
<evidence type="ECO:0000313" key="5">
    <source>
        <dbReference type="Proteomes" id="UP000765160"/>
    </source>
</evidence>
<protein>
    <submittedName>
        <fullName evidence="4">AAA family ATPase</fullName>
    </submittedName>
</protein>
<evidence type="ECO:0000259" key="3">
    <source>
        <dbReference type="Pfam" id="PF13514"/>
    </source>
</evidence>
<dbReference type="EMBL" id="JAAVTX010000005">
    <property type="protein sequence ID" value="NKE46849.1"/>
    <property type="molecule type" value="Genomic_DNA"/>
</dbReference>
<organism evidence="4 5">
    <name type="scientific">Falsiroseomonas frigidaquae</name>
    <dbReference type="NCBI Taxonomy" id="487318"/>
    <lineage>
        <taxon>Bacteria</taxon>
        <taxon>Pseudomonadati</taxon>
        <taxon>Pseudomonadota</taxon>
        <taxon>Alphaproteobacteria</taxon>
        <taxon>Acetobacterales</taxon>
        <taxon>Roseomonadaceae</taxon>
        <taxon>Falsiroseomonas</taxon>
    </lineage>
</organism>
<dbReference type="InterPro" id="IPR038734">
    <property type="entry name" value="YhaN_AAA"/>
</dbReference>
<dbReference type="InterPro" id="IPR027417">
    <property type="entry name" value="P-loop_NTPase"/>
</dbReference>
<gene>
    <name evidence="4" type="ORF">HB662_18860</name>
</gene>
<reference evidence="4 5" key="1">
    <citation type="submission" date="2020-03" db="EMBL/GenBank/DDBJ databases">
        <title>Roseomonas selenitidurans sp. nov. isolated from soil.</title>
        <authorList>
            <person name="Liu H."/>
        </authorList>
    </citation>
    <scope>NUCLEOTIDE SEQUENCE [LARGE SCALE GENOMIC DNA]</scope>
    <source>
        <strain evidence="4 5">JCM 15073</strain>
    </source>
</reference>
<feature type="compositionally biased region" description="Basic and acidic residues" evidence="2">
    <location>
        <begin position="909"/>
        <end position="921"/>
    </location>
</feature>
<evidence type="ECO:0000313" key="4">
    <source>
        <dbReference type="EMBL" id="NKE46849.1"/>
    </source>
</evidence>
<keyword evidence="1" id="KW-0175">Coiled coil</keyword>
<evidence type="ECO:0000256" key="1">
    <source>
        <dbReference type="SAM" id="Coils"/>
    </source>
</evidence>
<comment type="caution">
    <text evidence="4">The sequence shown here is derived from an EMBL/GenBank/DDBJ whole genome shotgun (WGS) entry which is preliminary data.</text>
</comment>
<feature type="domain" description="YhaN AAA" evidence="3">
    <location>
        <begin position="1"/>
        <end position="204"/>
    </location>
</feature>
<dbReference type="Gene3D" id="3.40.50.300">
    <property type="entry name" value="P-loop containing nucleotide triphosphate hydrolases"/>
    <property type="match status" value="2"/>
</dbReference>
<name>A0ABX1F3J0_9PROT</name>
<proteinExistence type="predicted"/>
<feature type="coiled-coil region" evidence="1">
    <location>
        <begin position="933"/>
        <end position="960"/>
    </location>
</feature>
<evidence type="ECO:0000256" key="2">
    <source>
        <dbReference type="SAM" id="MobiDB-lite"/>
    </source>
</evidence>
<dbReference type="Proteomes" id="UP000765160">
    <property type="component" value="Unassembled WGS sequence"/>
</dbReference>
<accession>A0ABX1F3J0</accession>
<feature type="region of interest" description="Disordered" evidence="2">
    <location>
        <begin position="905"/>
        <end position="928"/>
    </location>
</feature>
<sequence length="1159" mass="123514">MRLLRLDLLRYGHLTDTRLEFPESAPLVVVLGPNEAGKSTTLSAIGDALFGFPTRSPYAFLHETSALRLGFAVLGRDGSRSEFLRRKGNKNTLLDAAENPVPDAALLRLLGGASRTLFETTYGLNGATLRDGALSLLQSGGEAGESLLAGMGLPHLRKALDRLDAEARALHGDGRGRRALSAAAEAWAEQRRAAEDAAVRPRDWLDTKAQYDALCTAIEEATAQGDALAAEAARLNRARRILPLLASLDALRQDAAAVADAPALPEDAAATLRQLLEDHRLAAEDQRREAAEAAALEQDAAALRQDPAVLAQQDAIDLLAARRNGVLEAARDLPGVQRKVDSYRAEVEEAAALLGSRATPEELREALPRAADRQAAQALIRHRTERATALASADTALAEATRQREAAEARLAACPAPPATTPLRRAIDVARGEGPLDRDIATADRALAEAARQVATALAALPLWSGEAEALAALPLPLPPATEAAAQRCAAATAAAEAARQAEAALAAEIGALEEALQDLARGETVPTPALIAAERARRDSVWSELRTHLAAGTAADPALPDRFEALRDQADRLADARADDAARVNDYAARTARLDLLRARQPQATAARLQAEAEAAAADAAWTALWQPAGLVPQDAATMAEWRRSRAEVLRLAEQEATARRKREELAARRDAALASLHAVLPGPETLLAPLLDRAEDALTAAEAAQQRHRDLEKARDQAAERLEAARLARSRAAAALADFAPRWREATVALGLPAEASAEAVERALGAWTRVAEAAKAWRGDAARVADMAQAIESFAQDTAQLLDRLGIPRGEDPAPAWIAQLTRRLAAAREAAKEGAALAKRLHQRRQAATAAATRLAEAERQVAALQQQAGAEDLPALEAAIRRAAARTALRGAIAQAEAALRAQGDGHEEASLRAEAEGTDPDQAAGRLQRIEAERAELRERHISLSAQRQEAEARLAAMQQGRDAAAHAQQARHHLAEASAAAERYARLHLARTLLQSGIERIRQERQGPLLRRASAHFALLTEGRYARLATDEDEAGRTLLRAVRDSGTECPVDALSEGTRDQLFLALRVAAVEAQAEGAEPLPFIADDLLATFDDARASAALALFSRLGATTQTILFTHHAHLAELAARQGAVVRELPGFQAPRFQVQAEAS</sequence>
<dbReference type="SUPFAM" id="SSF52540">
    <property type="entry name" value="P-loop containing nucleoside triphosphate hydrolases"/>
    <property type="match status" value="1"/>
</dbReference>
<feature type="coiled-coil region" evidence="1">
    <location>
        <begin position="693"/>
        <end position="730"/>
    </location>
</feature>
<dbReference type="PANTHER" id="PTHR41259:SF1">
    <property type="entry name" value="DOUBLE-STRAND BREAK REPAIR RAD50 ATPASE, PUTATIVE-RELATED"/>
    <property type="match status" value="1"/>
</dbReference>
<dbReference type="Pfam" id="PF13514">
    <property type="entry name" value="AAA_27"/>
    <property type="match status" value="1"/>
</dbReference>